<evidence type="ECO:0000256" key="4">
    <source>
        <dbReference type="ARBA" id="ARBA00022692"/>
    </source>
</evidence>
<organism evidence="9 10">
    <name type="scientific">Microvirga guangxiensis</name>
    <dbReference type="NCBI Taxonomy" id="549386"/>
    <lineage>
        <taxon>Bacteria</taxon>
        <taxon>Pseudomonadati</taxon>
        <taxon>Pseudomonadota</taxon>
        <taxon>Alphaproteobacteria</taxon>
        <taxon>Hyphomicrobiales</taxon>
        <taxon>Methylobacteriaceae</taxon>
        <taxon>Microvirga</taxon>
    </lineage>
</organism>
<dbReference type="InterPro" id="IPR032816">
    <property type="entry name" value="VTT_dom"/>
</dbReference>
<evidence type="ECO:0000313" key="10">
    <source>
        <dbReference type="Proteomes" id="UP000199569"/>
    </source>
</evidence>
<evidence type="ECO:0000256" key="3">
    <source>
        <dbReference type="ARBA" id="ARBA00022475"/>
    </source>
</evidence>
<dbReference type="PANTHER" id="PTHR30353">
    <property type="entry name" value="INNER MEMBRANE PROTEIN DEDA-RELATED"/>
    <property type="match status" value="1"/>
</dbReference>
<feature type="domain" description="VTT" evidence="8">
    <location>
        <begin position="60"/>
        <end position="180"/>
    </location>
</feature>
<protein>
    <submittedName>
        <fullName evidence="9">Membrane protein DedA, SNARE-associated domain</fullName>
    </submittedName>
</protein>
<keyword evidence="3 7" id="KW-1003">Cell membrane</keyword>
<evidence type="ECO:0000256" key="1">
    <source>
        <dbReference type="ARBA" id="ARBA00004651"/>
    </source>
</evidence>
<evidence type="ECO:0000256" key="2">
    <source>
        <dbReference type="ARBA" id="ARBA00010792"/>
    </source>
</evidence>
<evidence type="ECO:0000256" key="5">
    <source>
        <dbReference type="ARBA" id="ARBA00022989"/>
    </source>
</evidence>
<dbReference type="AlphaFoldDB" id="A0A1G5I2G9"/>
<feature type="transmembrane region" description="Helical" evidence="7">
    <location>
        <begin position="50"/>
        <end position="72"/>
    </location>
</feature>
<keyword evidence="4 7" id="KW-0812">Transmembrane</keyword>
<reference evidence="9 10" key="1">
    <citation type="submission" date="2016-10" db="EMBL/GenBank/DDBJ databases">
        <authorList>
            <person name="de Groot N.N."/>
        </authorList>
    </citation>
    <scope>NUCLEOTIDE SEQUENCE [LARGE SCALE GENOMIC DNA]</scope>
    <source>
        <strain evidence="9 10">CGMCC 1.7666</strain>
    </source>
</reference>
<feature type="transmembrane region" description="Helical" evidence="7">
    <location>
        <begin position="145"/>
        <end position="164"/>
    </location>
</feature>
<name>A0A1G5I2G9_9HYPH</name>
<dbReference type="STRING" id="549386.SAMN02927923_02039"/>
<dbReference type="EMBL" id="FMVJ01000005">
    <property type="protein sequence ID" value="SCY70227.1"/>
    <property type="molecule type" value="Genomic_DNA"/>
</dbReference>
<feature type="transmembrane region" description="Helical" evidence="7">
    <location>
        <begin position="170"/>
        <end position="188"/>
    </location>
</feature>
<feature type="transmembrane region" description="Helical" evidence="7">
    <location>
        <begin position="78"/>
        <end position="96"/>
    </location>
</feature>
<evidence type="ECO:0000256" key="7">
    <source>
        <dbReference type="RuleBase" id="RU367016"/>
    </source>
</evidence>
<keyword evidence="6 7" id="KW-0472">Membrane</keyword>
<dbReference type="GO" id="GO:0005886">
    <property type="term" value="C:plasma membrane"/>
    <property type="evidence" value="ECO:0007669"/>
    <property type="project" value="UniProtKB-SubCell"/>
</dbReference>
<dbReference type="Pfam" id="PF09335">
    <property type="entry name" value="VTT_dom"/>
    <property type="match status" value="1"/>
</dbReference>
<dbReference type="InterPro" id="IPR032818">
    <property type="entry name" value="DedA-like"/>
</dbReference>
<keyword evidence="5 7" id="KW-1133">Transmembrane helix</keyword>
<keyword evidence="10" id="KW-1185">Reference proteome</keyword>
<comment type="subcellular location">
    <subcellularLocation>
        <location evidence="1 7">Cell membrane</location>
        <topology evidence="1 7">Multi-pass membrane protein</topology>
    </subcellularLocation>
</comment>
<sequence>MRSARSPQEGMKETPRVNLETITGTIIEFIRAHQAYAPLIVGLMTFGESFAFISLVLPMITILVAVGFALAAADVTFWHVWLGAAAGAFLSAWISYEIGHKVKKRAYGIWPLSRRPDLIEKGEKFFLRFGPWAMFLGRFFGPTRATLPLIAGIFLMPRVLFQAANMASASVWSFALLAPGVGLAHYLLW</sequence>
<gene>
    <name evidence="9" type="ORF">SAMN02927923_02039</name>
</gene>
<evidence type="ECO:0000259" key="8">
    <source>
        <dbReference type="Pfam" id="PF09335"/>
    </source>
</evidence>
<accession>A0A1G5I2G9</accession>
<evidence type="ECO:0000256" key="6">
    <source>
        <dbReference type="ARBA" id="ARBA00023136"/>
    </source>
</evidence>
<dbReference type="Proteomes" id="UP000199569">
    <property type="component" value="Unassembled WGS sequence"/>
</dbReference>
<evidence type="ECO:0000313" key="9">
    <source>
        <dbReference type="EMBL" id="SCY70227.1"/>
    </source>
</evidence>
<proteinExistence type="inferred from homology"/>
<comment type="similarity">
    <text evidence="2 7">Belongs to the DedA family.</text>
</comment>
<dbReference type="PANTHER" id="PTHR30353:SF15">
    <property type="entry name" value="INNER MEMBRANE PROTEIN YABI"/>
    <property type="match status" value="1"/>
</dbReference>
<dbReference type="RefSeq" id="WP_244510471.1">
    <property type="nucleotide sequence ID" value="NZ_FMVJ01000005.1"/>
</dbReference>